<dbReference type="STRING" id="763034.HMPREF9446_02770"/>
<protein>
    <submittedName>
        <fullName evidence="1">Uncharacterized protein</fullName>
    </submittedName>
</protein>
<keyword evidence="2" id="KW-1185">Reference proteome</keyword>
<dbReference type="AlphaFoldDB" id="F3PVJ2"/>
<evidence type="ECO:0000313" key="2">
    <source>
        <dbReference type="Proteomes" id="UP000003416"/>
    </source>
</evidence>
<dbReference type="HOGENOM" id="CLU_3284905_0_0_10"/>
<accession>F3PVJ2</accession>
<proteinExistence type="predicted"/>
<reference evidence="1 2" key="1">
    <citation type="submission" date="2011-02" db="EMBL/GenBank/DDBJ databases">
        <authorList>
            <person name="Weinstock G."/>
            <person name="Sodergren E."/>
            <person name="Clifton S."/>
            <person name="Fulton L."/>
            <person name="Fulton B."/>
            <person name="Courtney L."/>
            <person name="Fronick C."/>
            <person name="Harrison M."/>
            <person name="Strong C."/>
            <person name="Farmer C."/>
            <person name="Delahaunty K."/>
            <person name="Markovic C."/>
            <person name="Hall O."/>
            <person name="Minx P."/>
            <person name="Tomlinson C."/>
            <person name="Mitreva M."/>
            <person name="Hou S."/>
            <person name="Chen J."/>
            <person name="Wollam A."/>
            <person name="Pepin K.H."/>
            <person name="Johnson M."/>
            <person name="Bhonagiri V."/>
            <person name="Zhang X."/>
            <person name="Suruliraj S."/>
            <person name="Warren W."/>
            <person name="Chinwalla A."/>
            <person name="Mardis E.R."/>
            <person name="Wilson R.K."/>
        </authorList>
    </citation>
    <scope>NUCLEOTIDE SEQUENCE [LARGE SCALE GENOMIC DNA]</scope>
    <source>
        <strain evidence="1 2">YIT 12057</strain>
    </source>
</reference>
<comment type="caution">
    <text evidence="1">The sequence shown here is derived from an EMBL/GenBank/DDBJ whole genome shotgun (WGS) entry which is preliminary data.</text>
</comment>
<sequence length="40" mass="4768">MVVIRFISYFARKQKRNSPGNPIIKVKNIKKIWKTSLNFC</sequence>
<organism evidence="1 2">
    <name type="scientific">Bacteroides fluxus YIT 12057</name>
    <dbReference type="NCBI Taxonomy" id="763034"/>
    <lineage>
        <taxon>Bacteria</taxon>
        <taxon>Pseudomonadati</taxon>
        <taxon>Bacteroidota</taxon>
        <taxon>Bacteroidia</taxon>
        <taxon>Bacteroidales</taxon>
        <taxon>Bacteroidaceae</taxon>
        <taxon>Bacteroides</taxon>
    </lineage>
</organism>
<evidence type="ECO:0000313" key="1">
    <source>
        <dbReference type="EMBL" id="EGF54729.1"/>
    </source>
</evidence>
<name>F3PVJ2_9BACE</name>
<dbReference type="EMBL" id="AFBN01000071">
    <property type="protein sequence ID" value="EGF54729.1"/>
    <property type="molecule type" value="Genomic_DNA"/>
</dbReference>
<dbReference type="Proteomes" id="UP000003416">
    <property type="component" value="Unassembled WGS sequence"/>
</dbReference>
<gene>
    <name evidence="1" type="ORF">HMPREF9446_02770</name>
</gene>